<evidence type="ECO:0000256" key="4">
    <source>
        <dbReference type="ARBA" id="ARBA00022679"/>
    </source>
</evidence>
<dbReference type="WBParaSite" id="GPUH_0001388201-mRNA-1">
    <property type="protein sequence ID" value="GPUH_0001388201-mRNA-1"/>
    <property type="gene ID" value="GPUH_0001388201"/>
</dbReference>
<evidence type="ECO:0000256" key="10">
    <source>
        <dbReference type="ARBA" id="ARBA00048367"/>
    </source>
</evidence>
<dbReference type="PROSITE" id="PS50011">
    <property type="entry name" value="PROTEIN_KINASE_DOM"/>
    <property type="match status" value="1"/>
</dbReference>
<proteinExistence type="inferred from homology"/>
<reference evidence="16" key="1">
    <citation type="submission" date="2016-06" db="UniProtKB">
        <authorList>
            <consortium name="WormBaseParasite"/>
        </authorList>
    </citation>
    <scope>IDENTIFICATION</scope>
</reference>
<evidence type="ECO:0000256" key="8">
    <source>
        <dbReference type="ARBA" id="ARBA00023242"/>
    </source>
</evidence>
<evidence type="ECO:0000313" key="14">
    <source>
        <dbReference type="EMBL" id="VDN23145.1"/>
    </source>
</evidence>
<keyword evidence="5 11" id="KW-0547">Nucleotide-binding</keyword>
<dbReference type="FunFam" id="1.10.510.10:FF:000203">
    <property type="entry name" value="Cyclin-dependent kinase 9"/>
    <property type="match status" value="1"/>
</dbReference>
<sequence length="382" mass="43809">MCLKQKVTPELLNYIQNFRSPFLNDVTNYEKLLKIGQGTFGEVFKAKCKRTGRIVALKKIMMENETEGFPITALREMKILQKLKHKHVVELIEISASRATVHNLGRCTFYLVFEFCDHDLAGLLANANVRLSLVHIKTMMKHLLEGLYQIHFAKILHRDMKASNVLITRDGVLKLADFGLARPLFSNTPGQPEHCYTNRVVTLWYRPPELLLGERNYGPAIDIWGAGCIMAELWTRTPILQGSTEQKQLSLISNLCGSINPETWRGVEKLPLYGKIELKQNLRRRVVERLEPYVKDRDALNLVDSLLALNPKTRLSAEQALDHAFFFTEPRPAPDVKDLMSTIPASLFEYNVGRDNQRGREVQHQENQSSMGPQCQYFDRIF</sequence>
<dbReference type="InterPro" id="IPR008271">
    <property type="entry name" value="Ser/Thr_kinase_AS"/>
</dbReference>
<feature type="domain" description="Protein kinase" evidence="13">
    <location>
        <begin position="29"/>
        <end position="326"/>
    </location>
</feature>
<dbReference type="GO" id="GO:0004693">
    <property type="term" value="F:cyclin-dependent protein serine/threonine kinase activity"/>
    <property type="evidence" value="ECO:0007669"/>
    <property type="project" value="UniProtKB-EC"/>
</dbReference>
<comment type="catalytic activity">
    <reaction evidence="10">
        <text>L-seryl-[protein] + ATP = O-phospho-L-seryl-[protein] + ADP + H(+)</text>
        <dbReference type="Rhea" id="RHEA:17989"/>
        <dbReference type="Rhea" id="RHEA-COMP:9863"/>
        <dbReference type="Rhea" id="RHEA-COMP:11604"/>
        <dbReference type="ChEBI" id="CHEBI:15378"/>
        <dbReference type="ChEBI" id="CHEBI:29999"/>
        <dbReference type="ChEBI" id="CHEBI:30616"/>
        <dbReference type="ChEBI" id="CHEBI:83421"/>
        <dbReference type="ChEBI" id="CHEBI:456216"/>
        <dbReference type="EC" id="2.7.11.22"/>
    </reaction>
</comment>
<dbReference type="PROSITE" id="PS00107">
    <property type="entry name" value="PROTEIN_KINASE_ATP"/>
    <property type="match status" value="1"/>
</dbReference>
<evidence type="ECO:0000259" key="13">
    <source>
        <dbReference type="PROSITE" id="PS50011"/>
    </source>
</evidence>
<keyword evidence="6" id="KW-0418">Kinase</keyword>
<dbReference type="AlphaFoldDB" id="A0A183DYS6"/>
<dbReference type="FunFam" id="3.30.200.20:FF:000124">
    <property type="entry name" value="Cyclin-dependent kinase 4"/>
    <property type="match status" value="1"/>
</dbReference>
<evidence type="ECO:0000256" key="5">
    <source>
        <dbReference type="ARBA" id="ARBA00022741"/>
    </source>
</evidence>
<dbReference type="InterPro" id="IPR017441">
    <property type="entry name" value="Protein_kinase_ATP_BS"/>
</dbReference>
<comment type="catalytic activity">
    <reaction evidence="9">
        <text>L-threonyl-[protein] + ATP = O-phospho-L-threonyl-[protein] + ADP + H(+)</text>
        <dbReference type="Rhea" id="RHEA:46608"/>
        <dbReference type="Rhea" id="RHEA-COMP:11060"/>
        <dbReference type="Rhea" id="RHEA-COMP:11605"/>
        <dbReference type="ChEBI" id="CHEBI:15378"/>
        <dbReference type="ChEBI" id="CHEBI:30013"/>
        <dbReference type="ChEBI" id="CHEBI:30616"/>
        <dbReference type="ChEBI" id="CHEBI:61977"/>
        <dbReference type="ChEBI" id="CHEBI:456216"/>
        <dbReference type="EC" id="2.7.11.22"/>
    </reaction>
</comment>
<evidence type="ECO:0000256" key="11">
    <source>
        <dbReference type="PROSITE-ProRule" id="PRU10141"/>
    </source>
</evidence>
<dbReference type="InterPro" id="IPR050108">
    <property type="entry name" value="CDK"/>
</dbReference>
<name>A0A183DYS6_9BILA</name>
<dbReference type="OrthoDB" id="204883at2759"/>
<evidence type="ECO:0000256" key="9">
    <source>
        <dbReference type="ARBA" id="ARBA00047811"/>
    </source>
</evidence>
<dbReference type="Proteomes" id="UP000271098">
    <property type="component" value="Unassembled WGS sequence"/>
</dbReference>
<evidence type="ECO:0000256" key="1">
    <source>
        <dbReference type="ARBA" id="ARBA00004123"/>
    </source>
</evidence>
<dbReference type="GO" id="GO:0005634">
    <property type="term" value="C:nucleus"/>
    <property type="evidence" value="ECO:0007669"/>
    <property type="project" value="UniProtKB-SubCell"/>
</dbReference>
<evidence type="ECO:0000256" key="12">
    <source>
        <dbReference type="RuleBase" id="RU000304"/>
    </source>
</evidence>
<dbReference type="EMBL" id="UYRT01080659">
    <property type="protein sequence ID" value="VDN23145.1"/>
    <property type="molecule type" value="Genomic_DNA"/>
</dbReference>
<evidence type="ECO:0000256" key="2">
    <source>
        <dbReference type="ARBA" id="ARBA00006485"/>
    </source>
</evidence>
<organism evidence="16">
    <name type="scientific">Gongylonema pulchrum</name>
    <dbReference type="NCBI Taxonomy" id="637853"/>
    <lineage>
        <taxon>Eukaryota</taxon>
        <taxon>Metazoa</taxon>
        <taxon>Ecdysozoa</taxon>
        <taxon>Nematoda</taxon>
        <taxon>Chromadorea</taxon>
        <taxon>Rhabditida</taxon>
        <taxon>Spirurina</taxon>
        <taxon>Spiruromorpha</taxon>
        <taxon>Spiruroidea</taxon>
        <taxon>Gongylonematidae</taxon>
        <taxon>Gongylonema</taxon>
    </lineage>
</organism>
<feature type="binding site" evidence="11">
    <location>
        <position position="58"/>
    </location>
    <ligand>
        <name>ATP</name>
        <dbReference type="ChEBI" id="CHEBI:30616"/>
    </ligand>
</feature>
<protein>
    <submittedName>
        <fullName evidence="16">Protein kinase domain-containing protein</fullName>
    </submittedName>
</protein>
<dbReference type="GO" id="GO:0008353">
    <property type="term" value="F:RNA polymerase II CTD heptapeptide repeat kinase activity"/>
    <property type="evidence" value="ECO:0007669"/>
    <property type="project" value="TreeGrafter"/>
</dbReference>
<evidence type="ECO:0000256" key="6">
    <source>
        <dbReference type="ARBA" id="ARBA00022777"/>
    </source>
</evidence>
<evidence type="ECO:0000256" key="3">
    <source>
        <dbReference type="ARBA" id="ARBA00022527"/>
    </source>
</evidence>
<comment type="similarity">
    <text evidence="2">Belongs to the protein kinase superfamily. CMGC Ser/Thr protein kinase family. CDC2/CDKX subfamily.</text>
</comment>
<dbReference type="Gene3D" id="3.30.200.20">
    <property type="entry name" value="Phosphorylase Kinase, domain 1"/>
    <property type="match status" value="1"/>
</dbReference>
<dbReference type="PANTHER" id="PTHR24056:SF233">
    <property type="entry name" value="CYCLIN-DEPENDENT KINASE 9"/>
    <property type="match status" value="1"/>
</dbReference>
<dbReference type="SMART" id="SM00220">
    <property type="entry name" value="S_TKc"/>
    <property type="match status" value="1"/>
</dbReference>
<dbReference type="SUPFAM" id="SSF56112">
    <property type="entry name" value="Protein kinase-like (PK-like)"/>
    <property type="match status" value="1"/>
</dbReference>
<keyword evidence="3 12" id="KW-0723">Serine/threonine-protein kinase</keyword>
<dbReference type="Pfam" id="PF00069">
    <property type="entry name" value="Pkinase"/>
    <property type="match status" value="1"/>
</dbReference>
<dbReference type="InterPro" id="IPR011009">
    <property type="entry name" value="Kinase-like_dom_sf"/>
</dbReference>
<evidence type="ECO:0000313" key="15">
    <source>
        <dbReference type="Proteomes" id="UP000271098"/>
    </source>
</evidence>
<accession>A0A183DYS6</accession>
<dbReference type="InterPro" id="IPR000719">
    <property type="entry name" value="Prot_kinase_dom"/>
</dbReference>
<keyword evidence="7 11" id="KW-0067">ATP-binding</keyword>
<keyword evidence="15" id="KW-1185">Reference proteome</keyword>
<dbReference type="Gene3D" id="1.10.510.10">
    <property type="entry name" value="Transferase(Phosphotransferase) domain 1"/>
    <property type="match status" value="1"/>
</dbReference>
<evidence type="ECO:0000313" key="16">
    <source>
        <dbReference type="WBParaSite" id="GPUH_0001388201-mRNA-1"/>
    </source>
</evidence>
<evidence type="ECO:0000256" key="7">
    <source>
        <dbReference type="ARBA" id="ARBA00022840"/>
    </source>
</evidence>
<comment type="subcellular location">
    <subcellularLocation>
        <location evidence="1">Nucleus</location>
    </subcellularLocation>
</comment>
<gene>
    <name evidence="14" type="ORF">GPUH_LOCUS13867</name>
</gene>
<keyword evidence="4" id="KW-0808">Transferase</keyword>
<keyword evidence="8" id="KW-0539">Nucleus</keyword>
<reference evidence="14 15" key="2">
    <citation type="submission" date="2018-11" db="EMBL/GenBank/DDBJ databases">
        <authorList>
            <consortium name="Pathogen Informatics"/>
        </authorList>
    </citation>
    <scope>NUCLEOTIDE SEQUENCE [LARGE SCALE GENOMIC DNA]</scope>
</reference>
<dbReference type="PROSITE" id="PS00108">
    <property type="entry name" value="PROTEIN_KINASE_ST"/>
    <property type="match status" value="1"/>
</dbReference>
<dbReference type="GO" id="GO:0005524">
    <property type="term" value="F:ATP binding"/>
    <property type="evidence" value="ECO:0007669"/>
    <property type="project" value="UniProtKB-UniRule"/>
</dbReference>
<dbReference type="PANTHER" id="PTHR24056">
    <property type="entry name" value="CELL DIVISION PROTEIN KINASE"/>
    <property type="match status" value="1"/>
</dbReference>